<dbReference type="InterPro" id="IPR045163">
    <property type="entry name" value="Focadhesin/RST1"/>
</dbReference>
<reference evidence="2" key="2">
    <citation type="journal article" date="2024" name="Plant">
        <title>Genomic evolution and insights into agronomic trait innovations of Sesamum species.</title>
        <authorList>
            <person name="Miao H."/>
            <person name="Wang L."/>
            <person name="Qu L."/>
            <person name="Liu H."/>
            <person name="Sun Y."/>
            <person name="Le M."/>
            <person name="Wang Q."/>
            <person name="Wei S."/>
            <person name="Zheng Y."/>
            <person name="Lin W."/>
            <person name="Duan Y."/>
            <person name="Cao H."/>
            <person name="Xiong S."/>
            <person name="Wang X."/>
            <person name="Wei L."/>
            <person name="Li C."/>
            <person name="Ma Q."/>
            <person name="Ju M."/>
            <person name="Zhao R."/>
            <person name="Li G."/>
            <person name="Mu C."/>
            <person name="Tian Q."/>
            <person name="Mei H."/>
            <person name="Zhang T."/>
            <person name="Gao T."/>
            <person name="Zhang H."/>
        </authorList>
    </citation>
    <scope>NUCLEOTIDE SEQUENCE</scope>
    <source>
        <strain evidence="2">G02</strain>
    </source>
</reference>
<accession>A0AAW2RBP2</accession>
<sequence>MNSYAPLLEKIRIPQPSLQKLAVISIFDKFRSAPPSNHGKDAVSRCLRSASPAVVDQSTRELCRLVKDSKLDISTGLLELQSALEESSSPQFTGVFIKAIGLLTRLGFEENPNSFRFNSSENHPFVKILSCGTEVQGELVKQVIIFMTKCKHLGMEAICDFLGPFLNYCIVKVPTSSSSSTFVRNLMSTMAAFCCSFPLDAVPIIKLLTFRLKYFQSNNAEEVTNISYIFECLVDAYLVVLRQLVGMGSGFCQVLGWVEKILDVTRHTLAVQKELGLNYVTEISSLMLSLFPILVQSELEHEQYSILKLVLFLLRWKNEDDFYTAWDVIAKHIQNYFGNAIVAYGLSLLLRWGAMDVEAYPEAAINVLNILWDIGTSREVIQSSLWTRAREAAFTALSQYEELSHVLGPLLSNHDLEAEATSLIQDIFLVAQNSEDPQLQQYAAWAVSFLRYFVFSIGHTNEEGAVHNDSGIPKSVPQGFTEDSIVMKLSMWLVRMNYSELGTSINIKTTAFALRCLSHAPRLPSFDWEAVIRRCLKHSGRVAEMLSQNIAPRRTLREDCLLFLLSHANQFDSLLGFLDELSDLARLKSLESNLQSLMLLHLADLVKIFSNSRVVKLFGDVADFLHWSVSSDQYNQEEKISLRVSCWKGLQICLNDSALETQDYAYNLEHCMEVLFRMLPWSHSGVTLESCQKILKLEWTEALGCLGKARQGWLSDLLLVSDADFKEENDQIVKPLKKVQVKAALVRIGSIPLLELAKLKAYMLDTNSEEYPMSQPAVIWNILVEVAVTLQKSDESTRRQWLVDTVEILCVTSYPSTSYGSTYRTCLWNFGGPVFKAIIVVSRSFPSARYYALRFLGLLSGSCCKYMPVLVADKINVLTDLPATLSSLLLGTGWGVVADSVASYFWKSTERIHDWARNVKRGVYVPGSQPIDRTENHMADFLLQVMHHTCVSLKQYLPVEKQLGLANMVVT</sequence>
<comment type="caution">
    <text evidence="2">The sequence shown here is derived from an EMBL/GenBank/DDBJ whole genome shotgun (WGS) entry which is preliminary data.</text>
</comment>
<proteinExistence type="predicted"/>
<organism evidence="2">
    <name type="scientific">Sesamum radiatum</name>
    <name type="common">Black benniseed</name>
    <dbReference type="NCBI Taxonomy" id="300843"/>
    <lineage>
        <taxon>Eukaryota</taxon>
        <taxon>Viridiplantae</taxon>
        <taxon>Streptophyta</taxon>
        <taxon>Embryophyta</taxon>
        <taxon>Tracheophyta</taxon>
        <taxon>Spermatophyta</taxon>
        <taxon>Magnoliopsida</taxon>
        <taxon>eudicotyledons</taxon>
        <taxon>Gunneridae</taxon>
        <taxon>Pentapetalae</taxon>
        <taxon>asterids</taxon>
        <taxon>lamiids</taxon>
        <taxon>Lamiales</taxon>
        <taxon>Pedaliaceae</taxon>
        <taxon>Sesamum</taxon>
    </lineage>
</organism>
<gene>
    <name evidence="2" type="ORF">Sradi_3045400</name>
</gene>
<dbReference type="EMBL" id="JACGWJ010000013">
    <property type="protein sequence ID" value="KAL0377399.1"/>
    <property type="molecule type" value="Genomic_DNA"/>
</dbReference>
<dbReference type="PANTHER" id="PTHR16212">
    <property type="entry name" value="FOCADHESIN FAMILY MEMBER"/>
    <property type="match status" value="1"/>
</dbReference>
<dbReference type="SUPFAM" id="SSF48371">
    <property type="entry name" value="ARM repeat"/>
    <property type="match status" value="1"/>
</dbReference>
<name>A0AAW2RBP2_SESRA</name>
<evidence type="ECO:0000313" key="2">
    <source>
        <dbReference type="EMBL" id="KAL0377399.1"/>
    </source>
</evidence>
<dbReference type="PANTHER" id="PTHR16212:SF4">
    <property type="entry name" value="FOCADHESIN"/>
    <property type="match status" value="1"/>
</dbReference>
<feature type="domain" description="DUF3730" evidence="1">
    <location>
        <begin position="321"/>
        <end position="397"/>
    </location>
</feature>
<dbReference type="InterPro" id="IPR016024">
    <property type="entry name" value="ARM-type_fold"/>
</dbReference>
<dbReference type="GO" id="GO:0060147">
    <property type="term" value="P:regulation of post-transcriptional gene silencing"/>
    <property type="evidence" value="ECO:0007669"/>
    <property type="project" value="InterPro"/>
</dbReference>
<feature type="domain" description="DUF3730" evidence="1">
    <location>
        <begin position="77"/>
        <end position="319"/>
    </location>
</feature>
<evidence type="ECO:0000259" key="1">
    <source>
        <dbReference type="Pfam" id="PF12530"/>
    </source>
</evidence>
<protein>
    <submittedName>
        <fullName evidence="2">Protein RST1</fullName>
    </submittedName>
</protein>
<dbReference type="AlphaFoldDB" id="A0AAW2RBP2"/>
<dbReference type="InterPro" id="IPR022542">
    <property type="entry name" value="FOCAD/RST1_DUF3730"/>
</dbReference>
<dbReference type="Pfam" id="PF12530">
    <property type="entry name" value="DUF3730"/>
    <property type="match status" value="2"/>
</dbReference>
<reference evidence="2" key="1">
    <citation type="submission" date="2020-06" db="EMBL/GenBank/DDBJ databases">
        <authorList>
            <person name="Li T."/>
            <person name="Hu X."/>
            <person name="Zhang T."/>
            <person name="Song X."/>
            <person name="Zhang H."/>
            <person name="Dai N."/>
            <person name="Sheng W."/>
            <person name="Hou X."/>
            <person name="Wei L."/>
        </authorList>
    </citation>
    <scope>NUCLEOTIDE SEQUENCE</scope>
    <source>
        <strain evidence="2">G02</strain>
        <tissue evidence="2">Leaf</tissue>
    </source>
</reference>